<dbReference type="InterPro" id="IPR050486">
    <property type="entry name" value="Mannose-1P_guanyltransferase"/>
</dbReference>
<dbReference type="CDD" id="cd06426">
    <property type="entry name" value="NTP_transferase_like_2"/>
    <property type="match status" value="1"/>
</dbReference>
<dbReference type="InterPro" id="IPR000644">
    <property type="entry name" value="CBS_dom"/>
</dbReference>
<dbReference type="AlphaFoldDB" id="D3PB98"/>
<keyword evidence="1" id="KW-0129">CBS domain</keyword>
<dbReference type="PROSITE" id="PS51371">
    <property type="entry name" value="CBS"/>
    <property type="match status" value="1"/>
</dbReference>
<reference evidence="3 4" key="1">
    <citation type="journal article" date="2010" name="DNA Res.">
        <title>Bacterial lifestyle in a deep-sea hydrothermal vent chimney revealed by the genome sequence of the thermophilic bacterium Deferribacter desulfuricans SSM1.</title>
        <authorList>
            <person name="Takaki Y."/>
            <person name="Shimamura S."/>
            <person name="Nakagawa S."/>
            <person name="Fukuhara Y."/>
            <person name="Horikawa H."/>
            <person name="Ankai A."/>
            <person name="Harada T."/>
            <person name="Hosoyama A."/>
            <person name="Oguchi A."/>
            <person name="Fukui S."/>
            <person name="Fujita N."/>
            <person name="Takami H."/>
            <person name="Takai K."/>
        </authorList>
    </citation>
    <scope>NUCLEOTIDE SEQUENCE [LARGE SCALE GENOMIC DNA]</scope>
    <source>
        <strain evidence="4">DSM 14783 / JCM 11476 / NBRC 101012 / SSM1</strain>
    </source>
</reference>
<proteinExistence type="predicted"/>
<dbReference type="Gene3D" id="3.90.550.10">
    <property type="entry name" value="Spore Coat Polysaccharide Biosynthesis Protein SpsA, Chain A"/>
    <property type="match status" value="1"/>
</dbReference>
<feature type="domain" description="CBS" evidence="2">
    <location>
        <begin position="1"/>
        <end position="67"/>
    </location>
</feature>
<dbReference type="OrthoDB" id="9788272at2"/>
<dbReference type="HOGENOM" id="CLU_045375_0_0_0"/>
<dbReference type="InterPro" id="IPR005835">
    <property type="entry name" value="NTP_transferase_dom"/>
</dbReference>
<evidence type="ECO:0000259" key="2">
    <source>
        <dbReference type="PROSITE" id="PS51371"/>
    </source>
</evidence>
<name>D3PB98_DEFDS</name>
<dbReference type="EMBL" id="AP011529">
    <property type="protein sequence ID" value="BAI79871.1"/>
    <property type="molecule type" value="Genomic_DNA"/>
</dbReference>
<evidence type="ECO:0000313" key="3">
    <source>
        <dbReference type="EMBL" id="BAI79871.1"/>
    </source>
</evidence>
<dbReference type="Gene3D" id="3.10.580.10">
    <property type="entry name" value="CBS-domain"/>
    <property type="match status" value="1"/>
</dbReference>
<organism evidence="3 4">
    <name type="scientific">Deferribacter desulfuricans (strain DSM 14783 / JCM 11476 / NBRC 101012 / SSM1)</name>
    <dbReference type="NCBI Taxonomy" id="639282"/>
    <lineage>
        <taxon>Bacteria</taxon>
        <taxon>Pseudomonadati</taxon>
        <taxon>Deferribacterota</taxon>
        <taxon>Deferribacteres</taxon>
        <taxon>Deferribacterales</taxon>
        <taxon>Deferribacteraceae</taxon>
        <taxon>Deferribacter</taxon>
    </lineage>
</organism>
<dbReference type="KEGG" id="ddf:DEFDS_0377"/>
<dbReference type="InterPro" id="IPR046342">
    <property type="entry name" value="CBS_dom_sf"/>
</dbReference>
<dbReference type="eggNOG" id="COG1208">
    <property type="taxonomic scope" value="Bacteria"/>
</dbReference>
<dbReference type="SUPFAM" id="SSF53448">
    <property type="entry name" value="Nucleotide-diphospho-sugar transferases"/>
    <property type="match status" value="1"/>
</dbReference>
<gene>
    <name evidence="3" type="ordered locus">DEFDS_0377</name>
</gene>
<dbReference type="RefSeq" id="WP_013007119.1">
    <property type="nucleotide sequence ID" value="NC_013939.1"/>
</dbReference>
<accession>D3PB98</accession>
<evidence type="ECO:0000256" key="1">
    <source>
        <dbReference type="PROSITE-ProRule" id="PRU00703"/>
    </source>
</evidence>
<protein>
    <submittedName>
        <fullName evidence="3">Nucleoside-diphosphate-sugar pyrophosphorylase</fullName>
    </submittedName>
</protein>
<dbReference type="Pfam" id="PF00483">
    <property type="entry name" value="NTP_transferase"/>
    <property type="match status" value="1"/>
</dbReference>
<keyword evidence="4" id="KW-1185">Reference proteome</keyword>
<dbReference type="eggNOG" id="COG0517">
    <property type="taxonomic scope" value="Bacteria"/>
</dbReference>
<dbReference type="Proteomes" id="UP000001520">
    <property type="component" value="Chromosome"/>
</dbReference>
<dbReference type="STRING" id="639282.DEFDS_0377"/>
<dbReference type="InterPro" id="IPR029044">
    <property type="entry name" value="Nucleotide-diphossugar_trans"/>
</dbReference>
<evidence type="ECO:0000313" key="4">
    <source>
        <dbReference type="Proteomes" id="UP000001520"/>
    </source>
</evidence>
<dbReference type="PANTHER" id="PTHR22572">
    <property type="entry name" value="SUGAR-1-PHOSPHATE GUANYL TRANSFERASE"/>
    <property type="match status" value="1"/>
</dbReference>
<sequence>MKNLEKVLIEKKSSAISALKQLNESSTKVLIVIENLKSKKLVGTITDGDIRRHILKAGFIEGNVYDVCNKNPIYIIKDKLDKEIIKNLILNKKLELIPVVNEKNEVIDYIEWSDFLKEKDFIDIQQIDEKIPVVIMAGGKGTRMKPFTEVLPKPLIPVGDKTAVELIIDEFRKFGLDNFIFTLNYKGEIIEAYFNTIEKDYKTDFIWEKDFLGTAGSLKFLENKDIKDDFIVSNCDILIKANFKEILDFHKKNKAVLTSVTSIQHYKVPYGVVEINSGGKIKKIIEKPEYTFQINTGVYILNKKALKYIPENKYFDMPQLIDKLIENKETVLAYPIKEKDYIDLGQWEEYKKALKIFEEFRNV</sequence>